<dbReference type="KEGG" id="caul:KCG34_18040"/>
<name>A0A975ITK4_9CAUL</name>
<sequence length="208" mass="23818">MNREPVLYARELIDRALAWPPEELAAAKRRWFQWHRRRSIVWEAYRRTCEEVERANADLRRSFMVRARSPSIPYPKRPPELEQFPPAELSCLPCGARTRAGTRCRLTTIYENGRCKFHGGASTGQRTDAGRERAIANLQLRWKARCEADPKPKRPSRAKRIEMLEAKLRAQLDAIEARSEPHEGARKVDLSTVAAIASPKAAVKGNHQ</sequence>
<protein>
    <submittedName>
        <fullName evidence="1">Uncharacterized protein</fullName>
    </submittedName>
</protein>
<dbReference type="RefSeq" id="WP_211937009.1">
    <property type="nucleotide sequence ID" value="NZ_CP073078.1"/>
</dbReference>
<evidence type="ECO:0000313" key="2">
    <source>
        <dbReference type="Proteomes" id="UP000676409"/>
    </source>
</evidence>
<dbReference type="InterPro" id="IPR047675">
    <property type="entry name" value="Putative_zinc-bd"/>
</dbReference>
<keyword evidence="2" id="KW-1185">Reference proteome</keyword>
<gene>
    <name evidence="1" type="ORF">KCG34_18040</name>
</gene>
<accession>A0A975ITK4</accession>
<dbReference type="EMBL" id="CP073078">
    <property type="protein sequence ID" value="QUD86957.1"/>
    <property type="molecule type" value="Genomic_DNA"/>
</dbReference>
<proteinExistence type="predicted"/>
<organism evidence="1 2">
    <name type="scientific">Phenylobacterium montanum</name>
    <dbReference type="NCBI Taxonomy" id="2823693"/>
    <lineage>
        <taxon>Bacteria</taxon>
        <taxon>Pseudomonadati</taxon>
        <taxon>Pseudomonadota</taxon>
        <taxon>Alphaproteobacteria</taxon>
        <taxon>Caulobacterales</taxon>
        <taxon>Caulobacteraceae</taxon>
        <taxon>Phenylobacterium</taxon>
    </lineage>
</organism>
<dbReference type="NCBIfam" id="NF041373">
    <property type="entry name" value="HGG_STG"/>
    <property type="match status" value="1"/>
</dbReference>
<dbReference type="Proteomes" id="UP000676409">
    <property type="component" value="Chromosome"/>
</dbReference>
<dbReference type="AlphaFoldDB" id="A0A975ITK4"/>
<reference evidence="1" key="1">
    <citation type="submission" date="2021-04" db="EMBL/GenBank/DDBJ databases">
        <title>The complete genome sequence of Caulobacter sp. S6.</title>
        <authorList>
            <person name="Tang Y."/>
            <person name="Ouyang W."/>
            <person name="Liu Q."/>
            <person name="Huang B."/>
            <person name="Guo Z."/>
            <person name="Lei P."/>
        </authorList>
    </citation>
    <scope>NUCLEOTIDE SEQUENCE</scope>
    <source>
        <strain evidence="1">S6</strain>
    </source>
</reference>
<evidence type="ECO:0000313" key="1">
    <source>
        <dbReference type="EMBL" id="QUD86957.1"/>
    </source>
</evidence>